<dbReference type="PANTHER" id="PTHR46068:SF1">
    <property type="entry name" value="TRANSPOSASE IS30-LIKE HTH DOMAIN-CONTAINING PROTEIN"/>
    <property type="match status" value="1"/>
</dbReference>
<reference evidence="3" key="2">
    <citation type="submission" date="2025-09" db="UniProtKB">
        <authorList>
            <consortium name="Ensembl"/>
        </authorList>
    </citation>
    <scope>IDENTIFICATION</scope>
</reference>
<dbReference type="Pfam" id="PF25787">
    <property type="entry name" value="HTH_SB"/>
    <property type="match status" value="2"/>
</dbReference>
<dbReference type="GO" id="GO:0003677">
    <property type="term" value="F:DNA binding"/>
    <property type="evidence" value="ECO:0007669"/>
    <property type="project" value="InterPro"/>
</dbReference>
<dbReference type="InterPro" id="IPR057667">
    <property type="entry name" value="HTH_SB"/>
</dbReference>
<keyword evidence="4" id="KW-1185">Reference proteome</keyword>
<dbReference type="Proteomes" id="UP000694569">
    <property type="component" value="Unplaced"/>
</dbReference>
<dbReference type="AlphaFoldDB" id="A0A8C5LXJ6"/>
<dbReference type="Pfam" id="PF01498">
    <property type="entry name" value="HTH_Tnp_Tc3_2"/>
    <property type="match status" value="1"/>
</dbReference>
<protein>
    <recommendedName>
        <fullName evidence="5">Transposase</fullName>
    </recommendedName>
</protein>
<feature type="domain" description="Transposase Tc1-like" evidence="1">
    <location>
        <begin position="151"/>
        <end position="217"/>
    </location>
</feature>
<organism evidence="3 4">
    <name type="scientific">Leptobrachium leishanense</name>
    <name type="common">Leishan spiny toad</name>
    <dbReference type="NCBI Taxonomy" id="445787"/>
    <lineage>
        <taxon>Eukaryota</taxon>
        <taxon>Metazoa</taxon>
        <taxon>Chordata</taxon>
        <taxon>Craniata</taxon>
        <taxon>Vertebrata</taxon>
        <taxon>Euteleostomi</taxon>
        <taxon>Amphibia</taxon>
        <taxon>Batrachia</taxon>
        <taxon>Anura</taxon>
        <taxon>Pelobatoidea</taxon>
        <taxon>Megophryidae</taxon>
        <taxon>Leptobrachium</taxon>
    </lineage>
</organism>
<dbReference type="Ensembl" id="ENSLLET00000005773.1">
    <property type="protein sequence ID" value="ENSLLEP00000005532.1"/>
    <property type="gene ID" value="ENSLLEG00000003509.1"/>
</dbReference>
<feature type="domain" description="Sleeping Beauty transposase HTH" evidence="2">
    <location>
        <begin position="86"/>
        <end position="133"/>
    </location>
</feature>
<evidence type="ECO:0000259" key="1">
    <source>
        <dbReference type="Pfam" id="PF01498"/>
    </source>
</evidence>
<dbReference type="GeneTree" id="ENSGT01150000287007"/>
<dbReference type="PANTHER" id="PTHR46068">
    <property type="entry name" value="PROTEIN CBG27172"/>
    <property type="match status" value="1"/>
</dbReference>
<dbReference type="InterPro" id="IPR036388">
    <property type="entry name" value="WH-like_DNA-bd_sf"/>
</dbReference>
<dbReference type="SUPFAM" id="SSF46689">
    <property type="entry name" value="Homeodomain-like"/>
    <property type="match status" value="2"/>
</dbReference>
<evidence type="ECO:0000259" key="2">
    <source>
        <dbReference type="Pfam" id="PF25787"/>
    </source>
</evidence>
<evidence type="ECO:0000313" key="3">
    <source>
        <dbReference type="Ensembl" id="ENSLLEP00000005532.1"/>
    </source>
</evidence>
<evidence type="ECO:0000313" key="4">
    <source>
        <dbReference type="Proteomes" id="UP000694569"/>
    </source>
</evidence>
<reference evidence="3" key="1">
    <citation type="submission" date="2025-08" db="UniProtKB">
        <authorList>
            <consortium name="Ensembl"/>
        </authorList>
    </citation>
    <scope>IDENTIFICATION</scope>
</reference>
<dbReference type="InterPro" id="IPR002492">
    <property type="entry name" value="Transposase_Tc1-like"/>
</dbReference>
<dbReference type="GO" id="GO:0006313">
    <property type="term" value="P:DNA transposition"/>
    <property type="evidence" value="ECO:0007669"/>
    <property type="project" value="InterPro"/>
</dbReference>
<dbReference type="InterPro" id="IPR009057">
    <property type="entry name" value="Homeodomain-like_sf"/>
</dbReference>
<sequence length="244" mass="28103">MVRRALPKDQRDLIVKKYQSGEGYKKISKELDISWNTVKAVIIKWRKYGAPLTLPTTGRPSKCDEKIRKLDKEAVKRPTGKAVVRRELPKDQRDLIVKRYQSGEGYKRISKELDISWNTVKAVIIKWRKYGTTLTLPRTGRPYKCNEKTTRKLVKEAAKRPTATLKELQEYLASTGCVVHVTTISRILHMSGLWGRAARLKTFLKKNLKDQLNFAKTQHSRANCVEIPEVTEPEGSREKQIDQS</sequence>
<proteinExistence type="predicted"/>
<feature type="domain" description="Sleeping Beauty transposase HTH" evidence="2">
    <location>
        <begin position="4"/>
        <end position="49"/>
    </location>
</feature>
<evidence type="ECO:0008006" key="5">
    <source>
        <dbReference type="Google" id="ProtNLM"/>
    </source>
</evidence>
<dbReference type="OrthoDB" id="3263820at2759"/>
<dbReference type="GO" id="GO:0015074">
    <property type="term" value="P:DNA integration"/>
    <property type="evidence" value="ECO:0007669"/>
    <property type="project" value="InterPro"/>
</dbReference>
<name>A0A8C5LXJ6_9ANUR</name>
<dbReference type="Gene3D" id="1.10.10.10">
    <property type="entry name" value="Winged helix-like DNA-binding domain superfamily/Winged helix DNA-binding domain"/>
    <property type="match status" value="2"/>
</dbReference>
<accession>A0A8C5LXJ6</accession>